<dbReference type="Pfam" id="PF01915">
    <property type="entry name" value="Glyco_hydro_3_C"/>
    <property type="match status" value="1"/>
</dbReference>
<dbReference type="InterPro" id="IPR013783">
    <property type="entry name" value="Ig-like_fold"/>
</dbReference>
<sequence>MKPIKTLFVAMTCMSMTACSSPTLEQRVDQLYDGMSRAERVAQLRSIYISALLTPEGKIDEAKCKELIPDGIGHISQFAMDLGMSPDEQRDRVARLQKWLIENTPNHIPALVHEEALSGVNALDATVYPQQIGMACTWNTELAEKKARLSATALRAIGGTLALSPMVDVVRDPSFNRLEESYGEDGYLSAAMGVAFVNGIQHRGNLHEGVAACTKHFLGYGGGADAPETELMEDILLPHEAIIRLVGSQVVMTGYHTFNGTKCVANKWLQQDLLRKYVGFNGLIVSDYGSIPQIDEALSPLELCVAAMNAGNEVDFPTGDIYANIPEALEKGLISEDVLEKAVKHVLMLKAKLGLLDNTARLYSNGHIEFDTDEERATSYRLATQSIVLLKNGNIEGDDKPILPLTAETLSRLGGRVFLTGPNANSMWALAGDYTFQAMRYFWKGKEESPLHPKYVFLKEGMEQKMPQGGSLLYSRGCDWTDVPETVMEKGGDPRVAEQKIIDNRMVDSHEPADWDEALRMARQCDVIIAAMGENVMLSGENRDRTKLTLPGRQEEYVNALVATGKPVVLIAFGGRAQVISGLAKKCAAVLQAWYPGEEGGNAVADILFGNVSPSGKLCVSYPAVEIHEPVCYNYGLEKDHRIAWPFGYGLSYASFKYGNMQMDREVPTDTESFNLSVDVKNTGNVDADEVVQIYVSPIDSASRLKPIQLQGFARISLKAGEKQTVRFRLFPEQLGYFEGGHWNIAPGRYRVKVATSSQDIRQEQEIVLTGKRHVKKLREHYLSEVVKQ</sequence>
<dbReference type="InterPro" id="IPR050288">
    <property type="entry name" value="Cellulose_deg_GH3"/>
</dbReference>
<dbReference type="AlphaFoldDB" id="A0A939B4X1"/>
<dbReference type="Gene3D" id="3.40.50.1700">
    <property type="entry name" value="Glycoside hydrolase family 3 C-terminal domain"/>
    <property type="match status" value="1"/>
</dbReference>
<dbReference type="GO" id="GO:0004553">
    <property type="term" value="F:hydrolase activity, hydrolyzing O-glycosyl compounds"/>
    <property type="evidence" value="ECO:0007669"/>
    <property type="project" value="InterPro"/>
</dbReference>
<dbReference type="InterPro" id="IPR036881">
    <property type="entry name" value="Glyco_hydro_3_C_sf"/>
</dbReference>
<dbReference type="GO" id="GO:0005975">
    <property type="term" value="P:carbohydrate metabolic process"/>
    <property type="evidence" value="ECO:0007669"/>
    <property type="project" value="InterPro"/>
</dbReference>
<dbReference type="Proteomes" id="UP000764045">
    <property type="component" value="Unassembled WGS sequence"/>
</dbReference>
<dbReference type="InterPro" id="IPR036962">
    <property type="entry name" value="Glyco_hydro_3_N_sf"/>
</dbReference>
<dbReference type="Gene3D" id="3.20.20.300">
    <property type="entry name" value="Glycoside hydrolase, family 3, N-terminal domain"/>
    <property type="match status" value="1"/>
</dbReference>
<keyword evidence="5" id="KW-1185">Reference proteome</keyword>
<proteinExistence type="inferred from homology"/>
<dbReference type="RefSeq" id="WP_205109633.1">
    <property type="nucleotide sequence ID" value="NZ_JACJJL010000012.1"/>
</dbReference>
<dbReference type="InterPro" id="IPR001764">
    <property type="entry name" value="Glyco_hydro_3_N"/>
</dbReference>
<dbReference type="PANTHER" id="PTHR42715:SF10">
    <property type="entry name" value="BETA-GLUCOSIDASE"/>
    <property type="match status" value="1"/>
</dbReference>
<comment type="similarity">
    <text evidence="1">Belongs to the glycosyl hydrolase 3 family.</text>
</comment>
<name>A0A939B4X1_9BACT</name>
<gene>
    <name evidence="4" type="ORF">H6B30_08710</name>
</gene>
<dbReference type="PROSITE" id="PS51257">
    <property type="entry name" value="PROKAR_LIPOPROTEIN"/>
    <property type="match status" value="1"/>
</dbReference>
<reference evidence="4 5" key="1">
    <citation type="journal article" date="2021" name="Sci. Rep.">
        <title>The distribution of antibiotic resistance genes in chicken gut microbiota commensals.</title>
        <authorList>
            <person name="Juricova H."/>
            <person name="Matiasovicova J."/>
            <person name="Kubasova T."/>
            <person name="Cejkova D."/>
            <person name="Rychlik I."/>
        </authorList>
    </citation>
    <scope>NUCLEOTIDE SEQUENCE [LARGE SCALE GENOMIC DNA]</scope>
    <source>
        <strain evidence="4 5">An819</strain>
    </source>
</reference>
<feature type="domain" description="Fibronectin type III-like" evidence="3">
    <location>
        <begin position="690"/>
        <end position="758"/>
    </location>
</feature>
<dbReference type="EMBL" id="JACJJL010000012">
    <property type="protein sequence ID" value="MBM6661824.1"/>
    <property type="molecule type" value="Genomic_DNA"/>
</dbReference>
<dbReference type="PRINTS" id="PR00133">
    <property type="entry name" value="GLHYDRLASE3"/>
</dbReference>
<dbReference type="Pfam" id="PF00933">
    <property type="entry name" value="Glyco_hydro_3"/>
    <property type="match status" value="1"/>
</dbReference>
<evidence type="ECO:0000313" key="5">
    <source>
        <dbReference type="Proteomes" id="UP000764045"/>
    </source>
</evidence>
<organism evidence="4 5">
    <name type="scientific">Marseilla massiliensis</name>
    <dbReference type="NCBI Taxonomy" id="1841864"/>
    <lineage>
        <taxon>Bacteria</taxon>
        <taxon>Pseudomonadati</taxon>
        <taxon>Bacteroidota</taxon>
        <taxon>Bacteroidia</taxon>
        <taxon>Bacteroidales</taxon>
        <taxon>Prevotellaceae</taxon>
        <taxon>Marseilla</taxon>
    </lineage>
</organism>
<protein>
    <submittedName>
        <fullName evidence="4">Glycoside hydrolase family 3 C-terminal domain-containing protein</fullName>
    </submittedName>
</protein>
<evidence type="ECO:0000313" key="4">
    <source>
        <dbReference type="EMBL" id="MBM6661824.1"/>
    </source>
</evidence>
<dbReference type="Gene3D" id="2.60.40.10">
    <property type="entry name" value="Immunoglobulins"/>
    <property type="match status" value="1"/>
</dbReference>
<dbReference type="SMART" id="SM01217">
    <property type="entry name" value="Fn3_like"/>
    <property type="match status" value="1"/>
</dbReference>
<dbReference type="InterPro" id="IPR017853">
    <property type="entry name" value="GH"/>
</dbReference>
<evidence type="ECO:0000256" key="1">
    <source>
        <dbReference type="ARBA" id="ARBA00005336"/>
    </source>
</evidence>
<dbReference type="Pfam" id="PF14310">
    <property type="entry name" value="Fn3-like"/>
    <property type="match status" value="1"/>
</dbReference>
<dbReference type="SUPFAM" id="SSF52279">
    <property type="entry name" value="Beta-D-glucan exohydrolase, C-terminal domain"/>
    <property type="match status" value="1"/>
</dbReference>
<dbReference type="SUPFAM" id="SSF51445">
    <property type="entry name" value="(Trans)glycosidases"/>
    <property type="match status" value="1"/>
</dbReference>
<evidence type="ECO:0000259" key="3">
    <source>
        <dbReference type="SMART" id="SM01217"/>
    </source>
</evidence>
<dbReference type="InterPro" id="IPR026891">
    <property type="entry name" value="Fn3-like"/>
</dbReference>
<keyword evidence="2 4" id="KW-0378">Hydrolase</keyword>
<accession>A0A939B4X1</accession>
<comment type="caution">
    <text evidence="4">The sequence shown here is derived from an EMBL/GenBank/DDBJ whole genome shotgun (WGS) entry which is preliminary data.</text>
</comment>
<dbReference type="PANTHER" id="PTHR42715">
    <property type="entry name" value="BETA-GLUCOSIDASE"/>
    <property type="match status" value="1"/>
</dbReference>
<evidence type="ECO:0000256" key="2">
    <source>
        <dbReference type="ARBA" id="ARBA00022801"/>
    </source>
</evidence>
<dbReference type="InterPro" id="IPR002772">
    <property type="entry name" value="Glyco_hydro_3_C"/>
</dbReference>